<dbReference type="AlphaFoldDB" id="X0SI09"/>
<reference evidence="1" key="1">
    <citation type="journal article" date="2014" name="Front. Microbiol.">
        <title>High frequency of phylogenetically diverse reductive dehalogenase-homologous genes in deep subseafloor sedimentary metagenomes.</title>
        <authorList>
            <person name="Kawai M."/>
            <person name="Futagami T."/>
            <person name="Toyoda A."/>
            <person name="Takaki Y."/>
            <person name="Nishi S."/>
            <person name="Hori S."/>
            <person name="Arai W."/>
            <person name="Tsubouchi T."/>
            <person name="Morono Y."/>
            <person name="Uchiyama I."/>
            <person name="Ito T."/>
            <person name="Fujiyama A."/>
            <person name="Inagaki F."/>
            <person name="Takami H."/>
        </authorList>
    </citation>
    <scope>NUCLEOTIDE SEQUENCE</scope>
    <source>
        <strain evidence="1">Expedition CK06-06</strain>
    </source>
</reference>
<evidence type="ECO:0000313" key="1">
    <source>
        <dbReference type="EMBL" id="GAF75507.1"/>
    </source>
</evidence>
<protein>
    <submittedName>
        <fullName evidence="1">Uncharacterized protein</fullName>
    </submittedName>
</protein>
<gene>
    <name evidence="1" type="ORF">S01H1_08307</name>
</gene>
<comment type="caution">
    <text evidence="1">The sequence shown here is derived from an EMBL/GenBank/DDBJ whole genome shotgun (WGS) entry which is preliminary data.</text>
</comment>
<proteinExistence type="predicted"/>
<name>X0SI09_9ZZZZ</name>
<organism evidence="1">
    <name type="scientific">marine sediment metagenome</name>
    <dbReference type="NCBI Taxonomy" id="412755"/>
    <lineage>
        <taxon>unclassified sequences</taxon>
        <taxon>metagenomes</taxon>
        <taxon>ecological metagenomes</taxon>
    </lineage>
</organism>
<dbReference type="EMBL" id="BARS01004265">
    <property type="protein sequence ID" value="GAF75507.1"/>
    <property type="molecule type" value="Genomic_DNA"/>
</dbReference>
<accession>X0SI09</accession>
<sequence length="143" mass="16657">MLREEFQQRIAKEYRYAVTKMQEVTQLANKLFYFSVFFGEAQRVLNWEWNTDLALIHMVTQQVHTQINTTMQMPGIAQTLPIDWTILFDKLTQVASDLATYFEKTENEGSKEELYRILGHFAEIAYAVSGNGSYLYEKGALKL</sequence>